<evidence type="ECO:0000313" key="1">
    <source>
        <dbReference type="EMBL" id="MBW39830.1"/>
    </source>
</evidence>
<accession>A0A2M4AGB0</accession>
<protein>
    <submittedName>
        <fullName evidence="1">Uncharacterized protein</fullName>
    </submittedName>
</protein>
<reference evidence="1" key="1">
    <citation type="submission" date="2018-01" db="EMBL/GenBank/DDBJ databases">
        <title>An insight into the sialome of Amazonian anophelines.</title>
        <authorList>
            <person name="Ribeiro J.M."/>
            <person name="Scarpassa V."/>
            <person name="Calvo E."/>
        </authorList>
    </citation>
    <scope>NUCLEOTIDE SEQUENCE</scope>
    <source>
        <tissue evidence="1">Salivary glands</tissue>
    </source>
</reference>
<dbReference type="EMBL" id="GGFK01006509">
    <property type="protein sequence ID" value="MBW39830.1"/>
    <property type="molecule type" value="Transcribed_RNA"/>
</dbReference>
<dbReference type="AlphaFoldDB" id="A0A2M4AGB0"/>
<organism evidence="1">
    <name type="scientific">Anopheles triannulatus</name>
    <dbReference type="NCBI Taxonomy" id="58253"/>
    <lineage>
        <taxon>Eukaryota</taxon>
        <taxon>Metazoa</taxon>
        <taxon>Ecdysozoa</taxon>
        <taxon>Arthropoda</taxon>
        <taxon>Hexapoda</taxon>
        <taxon>Insecta</taxon>
        <taxon>Pterygota</taxon>
        <taxon>Neoptera</taxon>
        <taxon>Endopterygota</taxon>
        <taxon>Diptera</taxon>
        <taxon>Nematocera</taxon>
        <taxon>Culicoidea</taxon>
        <taxon>Culicidae</taxon>
        <taxon>Anophelinae</taxon>
        <taxon>Anopheles</taxon>
    </lineage>
</organism>
<proteinExistence type="predicted"/>
<name>A0A2M4AGB0_9DIPT</name>
<sequence length="256" mass="27439">MRSSRMAVSTAVLYTCSFTDSGSQMFFTFMSTSWPVSPSMPHVHGPSVAVECEACFARSAVSVRIVFAPQFWASVRGMISSAWATARYGPWICLLVSACETAISTAPPPASSFGSSIRLRATCSASCRLRSVSFSTSFEAPRSRIVHAFGSLHSVTKQKYSSPSFLISNRPAPVPTSFSVSSSVRFTIVAPQALANRLLSVLRSRRIAVMPAFSRKCCAKSETPFSVNTTSGLTAIMSSHSRATCSSSSCNSFVKS</sequence>